<protein>
    <submittedName>
        <fullName evidence="9">Capsular polysaccharide biosynthesis protein</fullName>
    </submittedName>
</protein>
<name>A0A0S2W7S2_9FIRM</name>
<sequence length="460" mass="53282">MIKENQRLLNQFNVITDGVSVLFTLLLAFWVRFFLLPGGEISVPFSHYVYLGLALVPIHLFTYASFGLYESFRKKRLYQELGRLCTANVLDIALLQTFLFMFKEVHFSRWTLVFFFLLNTALLGTKRFFLRYLLRYYRQKGYNLKHVLIVGAGPMARRYLDKIRADKELGYHPMGYVSDRTGWKGLDRLGGYADLDRVLERYRPDEVVSAIPAEEFSQTPAIISACEKAGVKLSMIPFYAEYMPSNPQFDDLDGLPLMNIRRIPLDNWGNAFLKRCMDLVGSLLLIVLTSPVMLFAAIGVKLSSPGPVIFRQERIGRDKKPFSMYKFRSMRLNSGQDTGWSRDRDDRKTKFGALIRKCSIDELPQLFNVLKGDMSLVGPRPEVPFYVEQFKEEIPLYMVKHQVRPGITGWAQVNGFRGDTSIRGRIECDIYYIEHWTLFFDIKILFMTLFKGIINSEKLN</sequence>
<dbReference type="InterPro" id="IPR017473">
    <property type="entry name" value="Undecaprenyl-P_gluc_Ptfrase"/>
</dbReference>
<comment type="similarity">
    <text evidence="2">Belongs to the bacterial sugar transferase family.</text>
</comment>
<dbReference type="PANTHER" id="PTHR30576">
    <property type="entry name" value="COLANIC BIOSYNTHESIS UDP-GLUCOSE LIPID CARRIER TRANSFERASE"/>
    <property type="match status" value="1"/>
</dbReference>
<feature type="transmembrane region" description="Helical" evidence="7">
    <location>
        <begin position="12"/>
        <end position="35"/>
    </location>
</feature>
<dbReference type="InterPro" id="IPR036291">
    <property type="entry name" value="NAD(P)-bd_dom_sf"/>
</dbReference>
<keyword evidence="6 7" id="KW-0472">Membrane</keyword>
<dbReference type="eggNOG" id="COG2148">
    <property type="taxonomic scope" value="Bacteria"/>
</dbReference>
<dbReference type="Pfam" id="PF02397">
    <property type="entry name" value="Bac_transf"/>
    <property type="match status" value="1"/>
</dbReference>
<evidence type="ECO:0000256" key="7">
    <source>
        <dbReference type="SAM" id="Phobius"/>
    </source>
</evidence>
<evidence type="ECO:0000256" key="5">
    <source>
        <dbReference type="ARBA" id="ARBA00022989"/>
    </source>
</evidence>
<dbReference type="InterPro" id="IPR003362">
    <property type="entry name" value="Bact_transf"/>
</dbReference>
<dbReference type="NCBIfam" id="TIGR03023">
    <property type="entry name" value="WcaJ_sugtrans"/>
    <property type="match status" value="1"/>
</dbReference>
<dbReference type="GO" id="GO:0016780">
    <property type="term" value="F:phosphotransferase activity, for other substituted phosphate groups"/>
    <property type="evidence" value="ECO:0007669"/>
    <property type="project" value="TreeGrafter"/>
</dbReference>
<keyword evidence="10" id="KW-1185">Reference proteome</keyword>
<feature type="transmembrane region" description="Helical" evidence="7">
    <location>
        <begin position="279"/>
        <end position="300"/>
    </location>
</feature>
<dbReference type="RefSeq" id="WP_058118489.1">
    <property type="nucleotide sequence ID" value="NZ_CP011307.1"/>
</dbReference>
<dbReference type="Pfam" id="PF13727">
    <property type="entry name" value="CoA_binding_3"/>
    <property type="match status" value="1"/>
</dbReference>
<dbReference type="EMBL" id="CP011307">
    <property type="protein sequence ID" value="ALP95400.1"/>
    <property type="molecule type" value="Genomic_DNA"/>
</dbReference>
<dbReference type="AlphaFoldDB" id="A0A0S2W7S2"/>
<proteinExistence type="inferred from homology"/>
<reference evidence="10" key="2">
    <citation type="submission" date="2015-04" db="EMBL/GenBank/DDBJ databases">
        <title>A butyrogenic pathway from the amino acid lysine in a human gut commensal.</title>
        <authorList>
            <person name="de Vos W.M."/>
            <person name="Bui N.T.P."/>
            <person name="Plugge C.M."/>
            <person name="Ritari J."/>
        </authorList>
    </citation>
    <scope>NUCLEOTIDE SEQUENCE [LARGE SCALE GENOMIC DNA]</scope>
    <source>
        <strain evidence="10">AF211</strain>
    </source>
</reference>
<dbReference type="InterPro" id="IPR017475">
    <property type="entry name" value="EPS_sugar_tfrase"/>
</dbReference>
<evidence type="ECO:0000259" key="8">
    <source>
        <dbReference type="Pfam" id="PF02397"/>
    </source>
</evidence>
<dbReference type="GO" id="GO:0016020">
    <property type="term" value="C:membrane"/>
    <property type="evidence" value="ECO:0007669"/>
    <property type="project" value="UniProtKB-SubCell"/>
</dbReference>
<keyword evidence="5 7" id="KW-1133">Transmembrane helix</keyword>
<dbReference type="Gene3D" id="3.40.50.720">
    <property type="entry name" value="NAD(P)-binding Rossmann-like Domain"/>
    <property type="match status" value="1"/>
</dbReference>
<evidence type="ECO:0000256" key="2">
    <source>
        <dbReference type="ARBA" id="ARBA00006464"/>
    </source>
</evidence>
<evidence type="ECO:0000256" key="4">
    <source>
        <dbReference type="ARBA" id="ARBA00022692"/>
    </source>
</evidence>
<dbReference type="KEGG" id="ibu:IB211_03009"/>
<reference evidence="9 10" key="1">
    <citation type="journal article" date="2015" name="Nat. Commun.">
        <title>Production of butyrate from lysine and the Amadori product fructoselysine by a human gut commensal.</title>
        <authorList>
            <person name="Bui T.P."/>
            <person name="Ritari J."/>
            <person name="Boeren S."/>
            <person name="de Waard P."/>
            <person name="Plugge C.M."/>
            <person name="de Vos W.M."/>
        </authorList>
    </citation>
    <scope>NUCLEOTIDE SEQUENCE [LARGE SCALE GENOMIC DNA]</scope>
    <source>
        <strain evidence="9 10">AF211</strain>
    </source>
</reference>
<evidence type="ECO:0000313" key="9">
    <source>
        <dbReference type="EMBL" id="ALP95400.1"/>
    </source>
</evidence>
<feature type="domain" description="Bacterial sugar transferase" evidence="8">
    <location>
        <begin position="274"/>
        <end position="451"/>
    </location>
</feature>
<keyword evidence="4 7" id="KW-0812">Transmembrane</keyword>
<keyword evidence="3" id="KW-0808">Transferase</keyword>
<evidence type="ECO:0000256" key="6">
    <source>
        <dbReference type="ARBA" id="ARBA00023136"/>
    </source>
</evidence>
<gene>
    <name evidence="9" type="ORF">IB211_03009</name>
</gene>
<feature type="transmembrane region" description="Helical" evidence="7">
    <location>
        <begin position="107"/>
        <end position="130"/>
    </location>
</feature>
<dbReference type="PATRIC" id="fig|1297617.4.peg.3090"/>
<evidence type="ECO:0000313" key="10">
    <source>
        <dbReference type="Proteomes" id="UP000064844"/>
    </source>
</evidence>
<evidence type="ECO:0000256" key="3">
    <source>
        <dbReference type="ARBA" id="ARBA00022679"/>
    </source>
</evidence>
<organism evidence="9 10">
    <name type="scientific">Intestinimonas butyriciproducens</name>
    <dbReference type="NCBI Taxonomy" id="1297617"/>
    <lineage>
        <taxon>Bacteria</taxon>
        <taxon>Bacillati</taxon>
        <taxon>Bacillota</taxon>
        <taxon>Clostridia</taxon>
        <taxon>Eubacteriales</taxon>
        <taxon>Intestinimonas</taxon>
    </lineage>
</organism>
<evidence type="ECO:0000256" key="1">
    <source>
        <dbReference type="ARBA" id="ARBA00004141"/>
    </source>
</evidence>
<dbReference type="STRING" id="1297617.IB211_03009"/>
<accession>A0A0S2W7S2</accession>
<feature type="transmembrane region" description="Helical" evidence="7">
    <location>
        <begin position="81"/>
        <end position="101"/>
    </location>
</feature>
<feature type="transmembrane region" description="Helical" evidence="7">
    <location>
        <begin position="47"/>
        <end position="69"/>
    </location>
</feature>
<dbReference type="SUPFAM" id="SSF51735">
    <property type="entry name" value="NAD(P)-binding Rossmann-fold domains"/>
    <property type="match status" value="1"/>
</dbReference>
<comment type="subcellular location">
    <subcellularLocation>
        <location evidence="1">Membrane</location>
        <topology evidence="1">Multi-pass membrane protein</topology>
    </subcellularLocation>
</comment>
<dbReference type="NCBIfam" id="TIGR03025">
    <property type="entry name" value="EPS_sugtrans"/>
    <property type="match status" value="1"/>
</dbReference>
<dbReference type="Proteomes" id="UP000064844">
    <property type="component" value="Chromosome"/>
</dbReference>
<dbReference type="PANTHER" id="PTHR30576:SF0">
    <property type="entry name" value="UNDECAPRENYL-PHOSPHATE N-ACETYLGALACTOSAMINYL 1-PHOSPHATE TRANSFERASE-RELATED"/>
    <property type="match status" value="1"/>
</dbReference>